<protein>
    <submittedName>
        <fullName evidence="1">Uncharacterized protein</fullName>
    </submittedName>
</protein>
<proteinExistence type="predicted"/>
<name>A0ACB9EPT7_9ASTR</name>
<gene>
    <name evidence="1" type="ORF">L1987_51031</name>
</gene>
<evidence type="ECO:0000313" key="1">
    <source>
        <dbReference type="EMBL" id="KAI3760633.1"/>
    </source>
</evidence>
<sequence>MVCLELHVTEDMAWLAQRTNMGGDFKWNKWAIPKIIIHPEKNPVQITSMVLIKRKPSINPTLKSPLIPTMRNQRPQSAGESMEESTDAGTSFTGESDICQQLLDRYGKSAAPQHRHLCATAAATRSIIQSESLPLSPLSYFAATIDALSDTSKTTRDVDAVSALSSFLAIVLPLVPEKSIAASKAAEAAEIVVQMMENQCDGLSVSTVRALVKCLGVLLEFCDLDDWESVNLGFQMLMKYSIDKRPKVRKCAQDCVVKLFKSFKSPLVKKRASKLVLTSFKTYMSLSVKTAASRSADGCKDDNVSKGEHLDALHMLNLLKFLVPCLPSKVISKAVVELQKAITARFSALTRHVFDVMEEILRFLEAGSTIPDTIKIVATLASYISKRENPVDTIFSAAALLDTFLTKFQVGDPTKWHDQYSLIIASIAGLLTSESTATKASNILKEMINHHIDVEVLLSSEKMLADENNVESKESKIVKSLCDALLKVASTNKGIPNEHILAVISALFLKLEKSSHIYMGSVLLKLAAFMTTASGNTSDLKHLQDCMGSAVIAMGPKKLLDVLPISLDANSQTCSNIWLIPILKEYVAGSSLGFFIENILPLAESFQAESQKVKMSVIGEELQANASGCWGLLPAFCRCPNDTHKNFQSLAKLLIPCIRKDAFMLEDIAIAMQFLVKQNRSFLGADQGDDKASKFPKMSYSKKVATKNIKVLASCSEELLKAFTKVFFKVSTKKRVFVKDTIGCLTLITDSATIKKIFISSLKRLELNVSVDKVNAKRCLILELASSVVGAASLDLIDLIYNFIKQSLKEEDENIQREAYAALYKILEESSEFRSSKFEELMDLILGLKSPDNVASLRWRFSCFRNLIIHSIERTLDGENTYGFRMLNEVIVTLKDGKEESRKVAYDILLGISSTLQKTSSTLDKGPYYEFVNMIMGYLSGSSPHIKSGAVSVLSLVIYNDSKICTLMPDLVPSILELLHSKAIEVIKAVLGFIKVLVLSLQVSDLQNFLSDVLSGLLPWSSVSRHHFKSKVTLIVEIMMRKCGAASVKSLVPTKYLDFVKNVLDNRQGKTNSQETATTGTDAGTSETAPNGKPKFKPKAAGSFTQKEYSTETRKRKWDDKNSSYKSSKFSPRGKSRMKDVKHSGFSKSTDRPSQGGFKRKNPSFKKDISGGSRQKQWTKGSKKNASG</sequence>
<reference evidence="2" key="1">
    <citation type="journal article" date="2022" name="Mol. Ecol. Resour.">
        <title>The genomes of chicory, endive, great burdock and yacon provide insights into Asteraceae palaeo-polyploidization history and plant inulin production.</title>
        <authorList>
            <person name="Fan W."/>
            <person name="Wang S."/>
            <person name="Wang H."/>
            <person name="Wang A."/>
            <person name="Jiang F."/>
            <person name="Liu H."/>
            <person name="Zhao H."/>
            <person name="Xu D."/>
            <person name="Zhang Y."/>
        </authorList>
    </citation>
    <scope>NUCLEOTIDE SEQUENCE [LARGE SCALE GENOMIC DNA]</scope>
    <source>
        <strain evidence="2">cv. Yunnan</strain>
    </source>
</reference>
<keyword evidence="2" id="KW-1185">Reference proteome</keyword>
<dbReference type="EMBL" id="CM042034">
    <property type="protein sequence ID" value="KAI3760633.1"/>
    <property type="molecule type" value="Genomic_DNA"/>
</dbReference>
<accession>A0ACB9EPT7</accession>
<comment type="caution">
    <text evidence="1">The sequence shown here is derived from an EMBL/GenBank/DDBJ whole genome shotgun (WGS) entry which is preliminary data.</text>
</comment>
<evidence type="ECO:0000313" key="2">
    <source>
        <dbReference type="Proteomes" id="UP001056120"/>
    </source>
</evidence>
<organism evidence="1 2">
    <name type="scientific">Smallanthus sonchifolius</name>
    <dbReference type="NCBI Taxonomy" id="185202"/>
    <lineage>
        <taxon>Eukaryota</taxon>
        <taxon>Viridiplantae</taxon>
        <taxon>Streptophyta</taxon>
        <taxon>Embryophyta</taxon>
        <taxon>Tracheophyta</taxon>
        <taxon>Spermatophyta</taxon>
        <taxon>Magnoliopsida</taxon>
        <taxon>eudicotyledons</taxon>
        <taxon>Gunneridae</taxon>
        <taxon>Pentapetalae</taxon>
        <taxon>asterids</taxon>
        <taxon>campanulids</taxon>
        <taxon>Asterales</taxon>
        <taxon>Asteraceae</taxon>
        <taxon>Asteroideae</taxon>
        <taxon>Heliantheae alliance</taxon>
        <taxon>Millerieae</taxon>
        <taxon>Smallanthus</taxon>
    </lineage>
</organism>
<dbReference type="Proteomes" id="UP001056120">
    <property type="component" value="Linkage Group LG17"/>
</dbReference>
<reference evidence="1 2" key="2">
    <citation type="journal article" date="2022" name="Mol. Ecol. Resour.">
        <title>The genomes of chicory, endive, great burdock and yacon provide insights into Asteraceae paleo-polyploidization history and plant inulin production.</title>
        <authorList>
            <person name="Fan W."/>
            <person name="Wang S."/>
            <person name="Wang H."/>
            <person name="Wang A."/>
            <person name="Jiang F."/>
            <person name="Liu H."/>
            <person name="Zhao H."/>
            <person name="Xu D."/>
            <person name="Zhang Y."/>
        </authorList>
    </citation>
    <scope>NUCLEOTIDE SEQUENCE [LARGE SCALE GENOMIC DNA]</scope>
    <source>
        <strain evidence="2">cv. Yunnan</strain>
        <tissue evidence="1">Leaves</tissue>
    </source>
</reference>